<feature type="domain" description="DUF3533" evidence="8">
    <location>
        <begin position="36"/>
        <end position="415"/>
    </location>
</feature>
<proteinExistence type="inferred from homology"/>
<keyword evidence="6 7" id="KW-0472">Membrane</keyword>
<evidence type="ECO:0000313" key="10">
    <source>
        <dbReference type="Proteomes" id="UP000432464"/>
    </source>
</evidence>
<evidence type="ECO:0000256" key="1">
    <source>
        <dbReference type="ARBA" id="ARBA00004651"/>
    </source>
</evidence>
<dbReference type="PANTHER" id="PTHR43077">
    <property type="entry name" value="TRANSPORT PERMEASE YVFS-RELATED"/>
    <property type="match status" value="1"/>
</dbReference>
<comment type="subcellular location">
    <subcellularLocation>
        <location evidence="1">Cell membrane</location>
        <topology evidence="1">Multi-pass membrane protein</topology>
    </subcellularLocation>
</comment>
<keyword evidence="3" id="KW-1003">Cell membrane</keyword>
<evidence type="ECO:0000256" key="6">
    <source>
        <dbReference type="ARBA" id="ARBA00023136"/>
    </source>
</evidence>
<name>A0A6I3KVL6_9NOCA</name>
<dbReference type="GO" id="GO:0005886">
    <property type="term" value="C:plasma membrane"/>
    <property type="evidence" value="ECO:0007669"/>
    <property type="project" value="UniProtKB-SubCell"/>
</dbReference>
<dbReference type="EMBL" id="WMBB01000003">
    <property type="protein sequence ID" value="MTE12590.1"/>
    <property type="molecule type" value="Genomic_DNA"/>
</dbReference>
<dbReference type="PANTHER" id="PTHR43077:SF8">
    <property type="entry name" value="DOXORUBICIN RESISTANCE ABC TRANSPORTER PERMEASE PROTEIN DRRB"/>
    <property type="match status" value="1"/>
</dbReference>
<protein>
    <submittedName>
        <fullName evidence="9">DUF3533 domain-containing protein</fullName>
    </submittedName>
</protein>
<evidence type="ECO:0000256" key="3">
    <source>
        <dbReference type="ARBA" id="ARBA00022475"/>
    </source>
</evidence>
<evidence type="ECO:0000256" key="5">
    <source>
        <dbReference type="ARBA" id="ARBA00022989"/>
    </source>
</evidence>
<feature type="transmembrane region" description="Helical" evidence="7">
    <location>
        <begin position="378"/>
        <end position="400"/>
    </location>
</feature>
<feature type="transmembrane region" description="Helical" evidence="7">
    <location>
        <begin position="412"/>
        <end position="433"/>
    </location>
</feature>
<feature type="transmembrane region" description="Helical" evidence="7">
    <location>
        <begin position="237"/>
        <end position="259"/>
    </location>
</feature>
<dbReference type="AlphaFoldDB" id="A0A6I3KVL6"/>
<evidence type="ECO:0000256" key="7">
    <source>
        <dbReference type="SAM" id="Phobius"/>
    </source>
</evidence>
<dbReference type="Gene3D" id="3.40.1710.10">
    <property type="entry name" value="abc type-2 transporter like domain"/>
    <property type="match status" value="1"/>
</dbReference>
<dbReference type="Pfam" id="PF12051">
    <property type="entry name" value="DUF3533"/>
    <property type="match status" value="1"/>
</dbReference>
<evidence type="ECO:0000313" key="9">
    <source>
        <dbReference type="EMBL" id="MTE12590.1"/>
    </source>
</evidence>
<accession>A0A6I3KVL6</accession>
<comment type="caution">
    <text evidence="9">The sequence shown here is derived from an EMBL/GenBank/DDBJ whole genome shotgun (WGS) entry which is preliminary data.</text>
</comment>
<keyword evidence="4 7" id="KW-0812">Transmembrane</keyword>
<dbReference type="RefSeq" id="WP_154787079.1">
    <property type="nucleotide sequence ID" value="NZ_WMBB01000003.1"/>
</dbReference>
<evidence type="ECO:0000259" key="8">
    <source>
        <dbReference type="Pfam" id="PF12051"/>
    </source>
</evidence>
<feature type="transmembrane region" description="Helical" evidence="7">
    <location>
        <begin position="292"/>
        <end position="314"/>
    </location>
</feature>
<keyword evidence="10" id="KW-1185">Reference proteome</keyword>
<evidence type="ECO:0000256" key="2">
    <source>
        <dbReference type="ARBA" id="ARBA00007783"/>
    </source>
</evidence>
<sequence length="447" mass="47100">MANDNASSTGPEATATPAATPVRSAVPLRGWIGPILVLTLLAALIGTMYLGYTSDPEKNLHDFPVALVNQDVGDVMDGKTLNIGDQITGALTEQIPRDKIDLRLVGINDARQQLSNGQIYGAIIIPSDFTKRLSILAAASVVPGDVERPVITVQTNPRAGTYASSIMQRVTDRAMAQVNTTVGAQLTGQVKAKLASQAGAPATELAGAARLQLAKPIDIVVSPYRPLPAGTGQGLSAFFYTLVLLFAGFSGAMIIHAMIDNVLGYAPAEYGPWFRAPEPAPISRWRTLLVKWAIATITAPFLSGMFMGIARIFGMPIDQPLPLFLYGTLAVIAVAVTGLSVLAAFGTAGLLINMIVFVVLGLPSSSGSIPVEAIPRWIAALSSFEPMHQIYLSVRAILFFDGHLEAGLSTGIWMTVVGLGLGLLLGAVATHAYDLRGLTRLGVSHQP</sequence>
<comment type="similarity">
    <text evidence="2">Belongs to the ABC-2 integral membrane protein family.</text>
</comment>
<evidence type="ECO:0000256" key="4">
    <source>
        <dbReference type="ARBA" id="ARBA00022692"/>
    </source>
</evidence>
<dbReference type="InterPro" id="IPR051328">
    <property type="entry name" value="T7SS_ABC-Transporter"/>
</dbReference>
<organism evidence="9 10">
    <name type="scientific">Nocardia aurantiaca</name>
    <dbReference type="NCBI Taxonomy" id="2675850"/>
    <lineage>
        <taxon>Bacteria</taxon>
        <taxon>Bacillati</taxon>
        <taxon>Actinomycetota</taxon>
        <taxon>Actinomycetes</taxon>
        <taxon>Mycobacteriales</taxon>
        <taxon>Nocardiaceae</taxon>
        <taxon>Nocardia</taxon>
    </lineage>
</organism>
<reference evidence="9 10" key="1">
    <citation type="submission" date="2019-11" db="EMBL/GenBank/DDBJ databases">
        <title>Nocardia sp. nov. CT2-14 isolated from soil.</title>
        <authorList>
            <person name="Kanchanasin P."/>
            <person name="Tanasupawat S."/>
            <person name="Yuki M."/>
            <person name="Kudo T."/>
        </authorList>
    </citation>
    <scope>NUCLEOTIDE SEQUENCE [LARGE SCALE GENOMIC DNA]</scope>
    <source>
        <strain evidence="9 10">CT2-14</strain>
    </source>
</reference>
<keyword evidence="5 7" id="KW-1133">Transmembrane helix</keyword>
<gene>
    <name evidence="9" type="ORF">GLP40_07340</name>
</gene>
<feature type="transmembrane region" description="Helical" evidence="7">
    <location>
        <begin position="31"/>
        <end position="52"/>
    </location>
</feature>
<feature type="transmembrane region" description="Helical" evidence="7">
    <location>
        <begin position="351"/>
        <end position="371"/>
    </location>
</feature>
<dbReference type="InterPro" id="IPR022703">
    <property type="entry name" value="DUF3533"/>
</dbReference>
<dbReference type="Proteomes" id="UP000432464">
    <property type="component" value="Unassembled WGS sequence"/>
</dbReference>
<feature type="transmembrane region" description="Helical" evidence="7">
    <location>
        <begin position="323"/>
        <end position="345"/>
    </location>
</feature>